<dbReference type="GO" id="GO:0008233">
    <property type="term" value="F:peptidase activity"/>
    <property type="evidence" value="ECO:0007669"/>
    <property type="project" value="UniProtKB-KW"/>
</dbReference>
<dbReference type="EMBL" id="GG662702">
    <property type="protein sequence ID" value="EAR95852.2"/>
    <property type="molecule type" value="Genomic_DNA"/>
</dbReference>
<dbReference type="Pfam" id="PF00112">
    <property type="entry name" value="Peptidase_C1"/>
    <property type="match status" value="1"/>
</dbReference>
<name>Q23GZ5_TETTS</name>
<protein>
    <submittedName>
        <fullName evidence="2">Papain family cysteine protease, putative</fullName>
    </submittedName>
</protein>
<dbReference type="Proteomes" id="UP000009168">
    <property type="component" value="Unassembled WGS sequence"/>
</dbReference>
<sequence>MLWMIDCLIFGFCFQSRYHYRRQISLYCSLEKLYCDWHNNYFKPSQQIQVLNNLNGLKSALNFSFLSALIDASNWDNHQYGIFSGCDQSHIKLNHDVLAVCYDQQSNRQLQFLNYCQKNLDKLQK</sequence>
<dbReference type="AlphaFoldDB" id="Q23GZ5"/>
<keyword evidence="3" id="KW-1185">Reference proteome</keyword>
<dbReference type="RefSeq" id="XP_001016097.2">
    <property type="nucleotide sequence ID" value="XM_001016097.2"/>
</dbReference>
<keyword evidence="2" id="KW-0378">Hydrolase</keyword>
<keyword evidence="2" id="KW-0645">Protease</keyword>
<dbReference type="SUPFAM" id="SSF54001">
    <property type="entry name" value="Cysteine proteinases"/>
    <property type="match status" value="1"/>
</dbReference>
<dbReference type="InParanoid" id="Q23GZ5"/>
<gene>
    <name evidence="2" type="ORF">TTHERM_00881430</name>
</gene>
<dbReference type="InterPro" id="IPR000668">
    <property type="entry name" value="Peptidase_C1A_C"/>
</dbReference>
<evidence type="ECO:0000313" key="2">
    <source>
        <dbReference type="EMBL" id="EAR95852.2"/>
    </source>
</evidence>
<feature type="domain" description="Peptidase C1A papain C-terminal" evidence="1">
    <location>
        <begin position="14"/>
        <end position="108"/>
    </location>
</feature>
<proteinExistence type="predicted"/>
<dbReference type="KEGG" id="tet:TTHERM_00881430"/>
<dbReference type="InterPro" id="IPR038765">
    <property type="entry name" value="Papain-like_cys_pep_sf"/>
</dbReference>
<dbReference type="HOGENOM" id="CLU_1374698_0_0_1"/>
<reference evidence="3" key="1">
    <citation type="journal article" date="2006" name="PLoS Biol.">
        <title>Macronuclear genome sequence of the ciliate Tetrahymena thermophila, a model eukaryote.</title>
        <authorList>
            <person name="Eisen J.A."/>
            <person name="Coyne R.S."/>
            <person name="Wu M."/>
            <person name="Wu D."/>
            <person name="Thiagarajan M."/>
            <person name="Wortman J.R."/>
            <person name="Badger J.H."/>
            <person name="Ren Q."/>
            <person name="Amedeo P."/>
            <person name="Jones K.M."/>
            <person name="Tallon L.J."/>
            <person name="Delcher A.L."/>
            <person name="Salzberg S.L."/>
            <person name="Silva J.C."/>
            <person name="Haas B.J."/>
            <person name="Majoros W.H."/>
            <person name="Farzad M."/>
            <person name="Carlton J.M."/>
            <person name="Smith R.K. Jr."/>
            <person name="Garg J."/>
            <person name="Pearlman R.E."/>
            <person name="Karrer K.M."/>
            <person name="Sun L."/>
            <person name="Manning G."/>
            <person name="Elde N.C."/>
            <person name="Turkewitz A.P."/>
            <person name="Asai D.J."/>
            <person name="Wilkes D.E."/>
            <person name="Wang Y."/>
            <person name="Cai H."/>
            <person name="Collins K."/>
            <person name="Stewart B.A."/>
            <person name="Lee S.R."/>
            <person name="Wilamowska K."/>
            <person name="Weinberg Z."/>
            <person name="Ruzzo W.L."/>
            <person name="Wloga D."/>
            <person name="Gaertig J."/>
            <person name="Frankel J."/>
            <person name="Tsao C.-C."/>
            <person name="Gorovsky M.A."/>
            <person name="Keeling P.J."/>
            <person name="Waller R.F."/>
            <person name="Patron N.J."/>
            <person name="Cherry J.M."/>
            <person name="Stover N.A."/>
            <person name="Krieger C.J."/>
            <person name="del Toro C."/>
            <person name="Ryder H.F."/>
            <person name="Williamson S.C."/>
            <person name="Barbeau R.A."/>
            <person name="Hamilton E.P."/>
            <person name="Orias E."/>
        </authorList>
    </citation>
    <scope>NUCLEOTIDE SEQUENCE [LARGE SCALE GENOMIC DNA]</scope>
    <source>
        <strain evidence="3">SB210</strain>
    </source>
</reference>
<dbReference type="OrthoDB" id="190265at2759"/>
<dbReference type="GeneID" id="7839565"/>
<accession>Q23GZ5</accession>
<evidence type="ECO:0000259" key="1">
    <source>
        <dbReference type="Pfam" id="PF00112"/>
    </source>
</evidence>
<dbReference type="Gene3D" id="3.90.70.10">
    <property type="entry name" value="Cysteine proteinases"/>
    <property type="match status" value="1"/>
</dbReference>
<evidence type="ECO:0000313" key="3">
    <source>
        <dbReference type="Proteomes" id="UP000009168"/>
    </source>
</evidence>
<dbReference type="GO" id="GO:0006508">
    <property type="term" value="P:proteolysis"/>
    <property type="evidence" value="ECO:0007669"/>
    <property type="project" value="UniProtKB-KW"/>
</dbReference>
<organism evidence="2 3">
    <name type="scientific">Tetrahymena thermophila (strain SB210)</name>
    <dbReference type="NCBI Taxonomy" id="312017"/>
    <lineage>
        <taxon>Eukaryota</taxon>
        <taxon>Sar</taxon>
        <taxon>Alveolata</taxon>
        <taxon>Ciliophora</taxon>
        <taxon>Intramacronucleata</taxon>
        <taxon>Oligohymenophorea</taxon>
        <taxon>Hymenostomatida</taxon>
        <taxon>Tetrahymenina</taxon>
        <taxon>Tetrahymenidae</taxon>
        <taxon>Tetrahymena</taxon>
    </lineage>
</organism>